<comment type="caution">
    <text evidence="8">The sequence shown here is derived from an EMBL/GenBank/DDBJ whole genome shotgun (WGS) entry which is preliminary data.</text>
</comment>
<dbReference type="GO" id="GO:0004721">
    <property type="term" value="F:phosphoprotein phosphatase activity"/>
    <property type="evidence" value="ECO:0007669"/>
    <property type="project" value="TreeGrafter"/>
</dbReference>
<dbReference type="AlphaFoldDB" id="A0A644YUK2"/>
<keyword evidence="3" id="KW-0597">Phosphoprotein</keyword>
<keyword evidence="4 8" id="KW-0808">Transferase</keyword>
<dbReference type="CDD" id="cd00075">
    <property type="entry name" value="HATPase"/>
    <property type="match status" value="1"/>
</dbReference>
<dbReference type="InterPro" id="IPR004358">
    <property type="entry name" value="Sig_transdc_His_kin-like_C"/>
</dbReference>
<evidence type="ECO:0000256" key="5">
    <source>
        <dbReference type="ARBA" id="ARBA00022777"/>
    </source>
</evidence>
<dbReference type="SUPFAM" id="SSF55874">
    <property type="entry name" value="ATPase domain of HSP90 chaperone/DNA topoisomerase II/histidine kinase"/>
    <property type="match status" value="1"/>
</dbReference>
<dbReference type="PANTHER" id="PTHR45453">
    <property type="entry name" value="PHOSPHATE REGULON SENSOR PROTEIN PHOR"/>
    <property type="match status" value="1"/>
</dbReference>
<evidence type="ECO:0000256" key="3">
    <source>
        <dbReference type="ARBA" id="ARBA00022553"/>
    </source>
</evidence>
<dbReference type="InterPro" id="IPR050351">
    <property type="entry name" value="BphY/WalK/GraS-like"/>
</dbReference>
<dbReference type="PANTHER" id="PTHR45453:SF1">
    <property type="entry name" value="PHOSPHATE REGULON SENSOR PROTEIN PHOR"/>
    <property type="match status" value="1"/>
</dbReference>
<dbReference type="InterPro" id="IPR036097">
    <property type="entry name" value="HisK_dim/P_sf"/>
</dbReference>
<evidence type="ECO:0000256" key="1">
    <source>
        <dbReference type="ARBA" id="ARBA00000085"/>
    </source>
</evidence>
<gene>
    <name evidence="8" type="primary">phoR_14</name>
    <name evidence="8" type="ORF">SDC9_78214</name>
</gene>
<evidence type="ECO:0000259" key="7">
    <source>
        <dbReference type="PROSITE" id="PS50109"/>
    </source>
</evidence>
<keyword evidence="6" id="KW-0902">Two-component regulatory system</keyword>
<dbReference type="Gene3D" id="1.10.287.130">
    <property type="match status" value="1"/>
</dbReference>
<feature type="domain" description="Histidine kinase" evidence="7">
    <location>
        <begin position="38"/>
        <end position="253"/>
    </location>
</feature>
<name>A0A644YUK2_9ZZZZ</name>
<dbReference type="PRINTS" id="PR00344">
    <property type="entry name" value="BCTRLSENSOR"/>
</dbReference>
<proteinExistence type="predicted"/>
<dbReference type="Gene3D" id="3.30.565.10">
    <property type="entry name" value="Histidine kinase-like ATPase, C-terminal domain"/>
    <property type="match status" value="1"/>
</dbReference>
<evidence type="ECO:0000256" key="6">
    <source>
        <dbReference type="ARBA" id="ARBA00023012"/>
    </source>
</evidence>
<dbReference type="EC" id="2.7.13.3" evidence="2"/>
<dbReference type="PROSITE" id="PS50109">
    <property type="entry name" value="HIS_KIN"/>
    <property type="match status" value="1"/>
</dbReference>
<evidence type="ECO:0000256" key="4">
    <source>
        <dbReference type="ARBA" id="ARBA00022679"/>
    </source>
</evidence>
<dbReference type="GO" id="GO:0016036">
    <property type="term" value="P:cellular response to phosphate starvation"/>
    <property type="evidence" value="ECO:0007669"/>
    <property type="project" value="TreeGrafter"/>
</dbReference>
<dbReference type="Pfam" id="PF02518">
    <property type="entry name" value="HATPase_c"/>
    <property type="match status" value="1"/>
</dbReference>
<dbReference type="SMART" id="SM00387">
    <property type="entry name" value="HATPase_c"/>
    <property type="match status" value="1"/>
</dbReference>
<comment type="catalytic activity">
    <reaction evidence="1">
        <text>ATP + protein L-histidine = ADP + protein N-phospho-L-histidine.</text>
        <dbReference type="EC" id="2.7.13.3"/>
    </reaction>
</comment>
<dbReference type="EMBL" id="VSSQ01006137">
    <property type="protein sequence ID" value="MPM31658.1"/>
    <property type="molecule type" value="Genomic_DNA"/>
</dbReference>
<dbReference type="InterPro" id="IPR005467">
    <property type="entry name" value="His_kinase_dom"/>
</dbReference>
<dbReference type="InterPro" id="IPR003661">
    <property type="entry name" value="HisK_dim/P_dom"/>
</dbReference>
<evidence type="ECO:0000256" key="2">
    <source>
        <dbReference type="ARBA" id="ARBA00012438"/>
    </source>
</evidence>
<dbReference type="InterPro" id="IPR003594">
    <property type="entry name" value="HATPase_dom"/>
</dbReference>
<accession>A0A644YUK2</accession>
<evidence type="ECO:0000313" key="8">
    <source>
        <dbReference type="EMBL" id="MPM31658.1"/>
    </source>
</evidence>
<dbReference type="SUPFAM" id="SSF47384">
    <property type="entry name" value="Homodimeric domain of signal transducing histidine kinase"/>
    <property type="match status" value="1"/>
</dbReference>
<organism evidence="8">
    <name type="scientific">bioreactor metagenome</name>
    <dbReference type="NCBI Taxonomy" id="1076179"/>
    <lineage>
        <taxon>unclassified sequences</taxon>
        <taxon>metagenomes</taxon>
        <taxon>ecological metagenomes</taxon>
    </lineage>
</organism>
<protein>
    <recommendedName>
        <fullName evidence="2">histidine kinase</fullName>
        <ecNumber evidence="2">2.7.13.3</ecNumber>
    </recommendedName>
</protein>
<reference evidence="8" key="1">
    <citation type="submission" date="2019-08" db="EMBL/GenBank/DDBJ databases">
        <authorList>
            <person name="Kucharzyk K."/>
            <person name="Murdoch R.W."/>
            <person name="Higgins S."/>
            <person name="Loffler F."/>
        </authorList>
    </citation>
    <scope>NUCLEOTIDE SEQUENCE</scope>
</reference>
<dbReference type="GO" id="GO:0005886">
    <property type="term" value="C:plasma membrane"/>
    <property type="evidence" value="ECO:0007669"/>
    <property type="project" value="TreeGrafter"/>
</dbReference>
<sequence>MLLSLALTIFILVAIVVQTRMLYKQVSLAKVKENITHFLTHELRSPLQSSITNLEVGEMADAQNSGYFLSKAKEQLYFLNSLIENILNINKFEKRQAPLSMGYFETVEAIEPHLVRHNINNTKKVTITSGCDPSCSRFFGDKLHITNAIGNLIDNAVKYSGDDVAIDVTVKPAGKFTAISVKDNGIGIPKEEQYKVFEKFYRIGKQEHAQKGKGFGLGLTYVQWVTKAHRGKVELISEAGVGSEFILYLKNSDHGTKDFTGRR</sequence>
<dbReference type="GO" id="GO:0000155">
    <property type="term" value="F:phosphorelay sensor kinase activity"/>
    <property type="evidence" value="ECO:0007669"/>
    <property type="project" value="InterPro"/>
</dbReference>
<keyword evidence="5" id="KW-0418">Kinase</keyword>
<dbReference type="CDD" id="cd00082">
    <property type="entry name" value="HisKA"/>
    <property type="match status" value="1"/>
</dbReference>
<dbReference type="InterPro" id="IPR036890">
    <property type="entry name" value="HATPase_C_sf"/>
</dbReference>